<comment type="caution">
    <text evidence="7">The sequence shown here is derived from an EMBL/GenBank/DDBJ whole genome shotgun (WGS) entry which is preliminary data.</text>
</comment>
<comment type="cofactor">
    <cofactor evidence="2">
        <name>Fe cation</name>
        <dbReference type="ChEBI" id="CHEBI:24875"/>
    </cofactor>
    <text evidence="2">Binds 1 Fe cation per subunit.</text>
</comment>
<dbReference type="InterPro" id="IPR008778">
    <property type="entry name" value="Pirin_C_dom"/>
</dbReference>
<comment type="similarity">
    <text evidence="1 3">Belongs to the pirin family.</text>
</comment>
<evidence type="ECO:0000256" key="4">
    <source>
        <dbReference type="SAM" id="MobiDB-lite"/>
    </source>
</evidence>
<feature type="region of interest" description="Disordered" evidence="4">
    <location>
        <begin position="308"/>
        <end position="330"/>
    </location>
</feature>
<feature type="domain" description="Pirin N-terminal" evidence="5">
    <location>
        <begin position="41"/>
        <end position="140"/>
    </location>
</feature>
<evidence type="ECO:0000256" key="2">
    <source>
        <dbReference type="PIRSR" id="PIRSR006232-1"/>
    </source>
</evidence>
<protein>
    <submittedName>
        <fullName evidence="7">Pirin</fullName>
    </submittedName>
</protein>
<dbReference type="InterPro" id="IPR014710">
    <property type="entry name" value="RmlC-like_jellyroll"/>
</dbReference>
<dbReference type="Pfam" id="PF02678">
    <property type="entry name" value="Pirin"/>
    <property type="match status" value="1"/>
</dbReference>
<dbReference type="OrthoDB" id="9780903at2"/>
<evidence type="ECO:0000313" key="8">
    <source>
        <dbReference type="Proteomes" id="UP000246303"/>
    </source>
</evidence>
<dbReference type="CDD" id="cd02247">
    <property type="entry name" value="cupin_pirin_C"/>
    <property type="match status" value="1"/>
</dbReference>
<feature type="binding site" evidence="2">
    <location>
        <position position="79"/>
    </location>
    <ligand>
        <name>Fe cation</name>
        <dbReference type="ChEBI" id="CHEBI:24875"/>
    </ligand>
</feature>
<dbReference type="PANTHER" id="PTHR13903:SF8">
    <property type="entry name" value="PIRIN"/>
    <property type="match status" value="1"/>
</dbReference>
<keyword evidence="2" id="KW-0479">Metal-binding</keyword>
<keyword evidence="2" id="KW-0408">Iron</keyword>
<dbReference type="RefSeq" id="WP_110106479.1">
    <property type="nucleotide sequence ID" value="NZ_QHLZ01000006.1"/>
</dbReference>
<gene>
    <name evidence="7" type="ORF">CVS29_11635</name>
</gene>
<dbReference type="SUPFAM" id="SSF51182">
    <property type="entry name" value="RmlC-like cupins"/>
    <property type="match status" value="1"/>
</dbReference>
<sequence>MSNLETSPDELLCPSDPGPLVAGVQILAPRLVPLGGPRAMTVRRTLPQRGRSLIGAWCFVDHYGPHHIKNNPPMAVPPHPHTGLATLSWLFSGEILHADSAGNHTLIRPGELNLMTAGRGISHSEYSTPTTHTLHGVQLWAALPDAARFTWPKFEHYRPVPRQLPGVVISVFLGSALGEHSPVETFTPMVGAEIRLDAGAALTLDLAPGFEHGFLVDTGSPSIAGTTVASNELAYLGLGHDTVHLVAGHAPVRLLFIGGEPLNESILMWWNFVGRTHEEIVAFRAAWQAVIGQEPGGAQFTFTLPTGQRDAPLPAPALPTVRLRPRANPS</sequence>
<dbReference type="PIRSF" id="PIRSF006232">
    <property type="entry name" value="Pirin"/>
    <property type="match status" value="1"/>
</dbReference>
<evidence type="ECO:0000256" key="1">
    <source>
        <dbReference type="ARBA" id="ARBA00008416"/>
    </source>
</evidence>
<dbReference type="Pfam" id="PF05726">
    <property type="entry name" value="Pirin_C"/>
    <property type="match status" value="1"/>
</dbReference>
<dbReference type="PANTHER" id="PTHR13903">
    <property type="entry name" value="PIRIN-RELATED"/>
    <property type="match status" value="1"/>
</dbReference>
<accession>A0A2V3DT34</accession>
<feature type="binding site" evidence="2">
    <location>
        <position position="125"/>
    </location>
    <ligand>
        <name>Fe cation</name>
        <dbReference type="ChEBI" id="CHEBI:24875"/>
    </ligand>
</feature>
<dbReference type="InterPro" id="IPR011051">
    <property type="entry name" value="RmlC_Cupin_sf"/>
</dbReference>
<name>A0A2V3DT34_9MICC</name>
<dbReference type="GO" id="GO:0046872">
    <property type="term" value="F:metal ion binding"/>
    <property type="evidence" value="ECO:0007669"/>
    <property type="project" value="UniProtKB-KW"/>
</dbReference>
<evidence type="ECO:0000313" key="7">
    <source>
        <dbReference type="EMBL" id="PXA65304.1"/>
    </source>
</evidence>
<organism evidence="7 8">
    <name type="scientific">Arthrobacter psychrochitiniphilus</name>
    <dbReference type="NCBI Taxonomy" id="291045"/>
    <lineage>
        <taxon>Bacteria</taxon>
        <taxon>Bacillati</taxon>
        <taxon>Actinomycetota</taxon>
        <taxon>Actinomycetes</taxon>
        <taxon>Micrococcales</taxon>
        <taxon>Micrococcaceae</taxon>
        <taxon>Arthrobacter</taxon>
    </lineage>
</organism>
<reference evidence="7 8" key="1">
    <citation type="submission" date="2018-05" db="EMBL/GenBank/DDBJ databases">
        <title>Genetic diversity of glacier-inhabiting Cryobacterium bacteria in China and description of Cryobacterium mengkeensis sp. nov. and Arthrobacter glacialis sp. nov.</title>
        <authorList>
            <person name="Liu Q."/>
            <person name="Xin Y.-H."/>
        </authorList>
    </citation>
    <scope>NUCLEOTIDE SEQUENCE [LARGE SCALE GENOMIC DNA]</scope>
    <source>
        <strain evidence="7 8">GP3</strain>
    </source>
</reference>
<dbReference type="AlphaFoldDB" id="A0A2V3DT34"/>
<evidence type="ECO:0000259" key="5">
    <source>
        <dbReference type="Pfam" id="PF02678"/>
    </source>
</evidence>
<evidence type="ECO:0000256" key="3">
    <source>
        <dbReference type="RuleBase" id="RU003457"/>
    </source>
</evidence>
<feature type="binding site" evidence="2">
    <location>
        <position position="123"/>
    </location>
    <ligand>
        <name>Fe cation</name>
        <dbReference type="ChEBI" id="CHEBI:24875"/>
    </ligand>
</feature>
<feature type="binding site" evidence="2">
    <location>
        <position position="81"/>
    </location>
    <ligand>
        <name>Fe cation</name>
        <dbReference type="ChEBI" id="CHEBI:24875"/>
    </ligand>
</feature>
<keyword evidence="8" id="KW-1185">Reference proteome</keyword>
<dbReference type="CDD" id="cd02909">
    <property type="entry name" value="cupin_pirin_N"/>
    <property type="match status" value="1"/>
</dbReference>
<dbReference type="InterPro" id="IPR003829">
    <property type="entry name" value="Pirin_N_dom"/>
</dbReference>
<dbReference type="Gene3D" id="2.60.120.10">
    <property type="entry name" value="Jelly Rolls"/>
    <property type="match status" value="2"/>
</dbReference>
<evidence type="ECO:0000259" key="6">
    <source>
        <dbReference type="Pfam" id="PF05726"/>
    </source>
</evidence>
<dbReference type="EMBL" id="QHLZ01000006">
    <property type="protein sequence ID" value="PXA65304.1"/>
    <property type="molecule type" value="Genomic_DNA"/>
</dbReference>
<dbReference type="InterPro" id="IPR012093">
    <property type="entry name" value="Pirin"/>
</dbReference>
<proteinExistence type="inferred from homology"/>
<feature type="domain" description="Pirin C-terminal" evidence="6">
    <location>
        <begin position="192"/>
        <end position="289"/>
    </location>
</feature>
<dbReference type="Proteomes" id="UP000246303">
    <property type="component" value="Unassembled WGS sequence"/>
</dbReference>